<protein>
    <recommendedName>
        <fullName evidence="2">Ubiquitin 3 binding protein But2 C-terminal domain-containing protein</fullName>
    </recommendedName>
</protein>
<dbReference type="VEuPathDB" id="FungiDB:EYZ11_007224"/>
<feature type="signal peptide" evidence="1">
    <location>
        <begin position="1"/>
        <end position="17"/>
    </location>
</feature>
<evidence type="ECO:0000259" key="2">
    <source>
        <dbReference type="Pfam" id="PF09792"/>
    </source>
</evidence>
<dbReference type="Proteomes" id="UP000324241">
    <property type="component" value="Unassembled WGS sequence"/>
</dbReference>
<dbReference type="RefSeq" id="XP_033421805.1">
    <property type="nucleotide sequence ID" value="XM_033575950.1"/>
</dbReference>
<gene>
    <name evidence="3" type="ORF">ATNIH1004_011387</name>
    <name evidence="4" type="ORF">EYZ11_007224</name>
</gene>
<keyword evidence="1" id="KW-0732">Signal</keyword>
<organism evidence="4 5">
    <name type="scientific">Aspergillus tanneri</name>
    <dbReference type="NCBI Taxonomy" id="1220188"/>
    <lineage>
        <taxon>Eukaryota</taxon>
        <taxon>Fungi</taxon>
        <taxon>Dikarya</taxon>
        <taxon>Ascomycota</taxon>
        <taxon>Pezizomycotina</taxon>
        <taxon>Eurotiomycetes</taxon>
        <taxon>Eurotiomycetidae</taxon>
        <taxon>Eurotiales</taxon>
        <taxon>Aspergillaceae</taxon>
        <taxon>Aspergillus</taxon>
        <taxon>Aspergillus subgen. Circumdati</taxon>
    </lineage>
</organism>
<keyword evidence="5" id="KW-1185">Reference proteome</keyword>
<accession>A0A4S3JDI3</accession>
<evidence type="ECO:0000313" key="3">
    <source>
        <dbReference type="EMBL" id="KAA8642443.1"/>
    </source>
</evidence>
<dbReference type="EMBL" id="QUQM01000008">
    <property type="protein sequence ID" value="KAA8642443.1"/>
    <property type="molecule type" value="Genomic_DNA"/>
</dbReference>
<feature type="chain" id="PRO_5044089215" description="Ubiquitin 3 binding protein But2 C-terminal domain-containing protein" evidence="1">
    <location>
        <begin position="18"/>
        <end position="194"/>
    </location>
</feature>
<feature type="domain" description="Ubiquitin 3 binding protein But2 C-terminal" evidence="2">
    <location>
        <begin position="34"/>
        <end position="171"/>
    </location>
</feature>
<sequence>MNKLIASISLLIAAATSFPTPIDLVPRACTTIAPTVIDVLSLSSPNTPSPGQQFTLERQISPPQNMKTSLVTFNIPRGSTGCTLELAIPQLTENNQIASGPGDTVQADVWSTAPRLSPPTWNNQPAKSQMVATTRFPTGLTSKSQLTRLASNTCSETMSFLVELSNWQTGEMGVDFTNSVGGQKDLGFKMEYNC</sequence>
<dbReference type="STRING" id="1220188.A0A4S3JDI3"/>
<evidence type="ECO:0000313" key="4">
    <source>
        <dbReference type="EMBL" id="THC93299.1"/>
    </source>
</evidence>
<comment type="caution">
    <text evidence="4">The sequence shown here is derived from an EMBL/GenBank/DDBJ whole genome shotgun (WGS) entry which is preliminary data.</text>
</comment>
<reference evidence="4 5" key="1">
    <citation type="submission" date="2019-03" db="EMBL/GenBank/DDBJ databases">
        <title>The genome sequence of a newly discovered highly antifungal drug resistant Aspergillus species, Aspergillus tanneri NIH 1004.</title>
        <authorList>
            <person name="Mounaud S."/>
            <person name="Singh I."/>
            <person name="Joardar V."/>
            <person name="Pakala S."/>
            <person name="Pakala S."/>
            <person name="Venepally P."/>
            <person name="Hoover J."/>
            <person name="Nierman W."/>
            <person name="Chung J."/>
            <person name="Losada L."/>
        </authorList>
    </citation>
    <scope>NUCLEOTIDE SEQUENCE [LARGE SCALE GENOMIC DNA]</scope>
    <source>
        <strain evidence="4 5">NIH1004</strain>
    </source>
</reference>
<dbReference type="AlphaFoldDB" id="A0A4S3JDI3"/>
<dbReference type="Proteomes" id="UP000308092">
    <property type="component" value="Unassembled WGS sequence"/>
</dbReference>
<dbReference type="Pfam" id="PF09792">
    <property type="entry name" value="But2"/>
    <property type="match status" value="1"/>
</dbReference>
<dbReference type="GeneID" id="54334088"/>
<name>A0A4S3JDI3_9EURO</name>
<dbReference type="EMBL" id="SOSA01000273">
    <property type="protein sequence ID" value="THC93299.1"/>
    <property type="molecule type" value="Genomic_DNA"/>
</dbReference>
<dbReference type="InterPro" id="IPR018620">
    <property type="entry name" value="Ubiquitin3-bd_protein_But2_C"/>
</dbReference>
<reference evidence="3 6" key="2">
    <citation type="submission" date="2019-08" db="EMBL/GenBank/DDBJ databases">
        <title>The genome sequence of a newly discovered highly antifungal drug resistant Aspergillus species, Aspergillus tanneri NIH 1004.</title>
        <authorList>
            <person name="Mounaud S."/>
            <person name="Singh I."/>
            <person name="Joardar V."/>
            <person name="Pakala S."/>
            <person name="Pakala S."/>
            <person name="Venepally P."/>
            <person name="Chung J.K."/>
            <person name="Losada L."/>
            <person name="Nierman W.C."/>
        </authorList>
    </citation>
    <scope>NUCLEOTIDE SEQUENCE [LARGE SCALE GENOMIC DNA]</scope>
    <source>
        <strain evidence="3 6">NIH1004</strain>
    </source>
</reference>
<evidence type="ECO:0000256" key="1">
    <source>
        <dbReference type="SAM" id="SignalP"/>
    </source>
</evidence>
<evidence type="ECO:0000313" key="5">
    <source>
        <dbReference type="Proteomes" id="UP000308092"/>
    </source>
</evidence>
<dbReference type="OrthoDB" id="5308323at2759"/>
<proteinExistence type="predicted"/>
<evidence type="ECO:0000313" key="6">
    <source>
        <dbReference type="Proteomes" id="UP000324241"/>
    </source>
</evidence>